<comment type="subcellular location">
    <subcellularLocation>
        <location evidence="1">Cell membrane</location>
    </subcellularLocation>
    <subcellularLocation>
        <location evidence="2">Secreted</location>
    </subcellularLocation>
</comment>
<dbReference type="Pfam" id="PF13927">
    <property type="entry name" value="Ig_3"/>
    <property type="match status" value="1"/>
</dbReference>
<evidence type="ECO:0000256" key="2">
    <source>
        <dbReference type="ARBA" id="ARBA00004613"/>
    </source>
</evidence>
<dbReference type="GO" id="GO:0005615">
    <property type="term" value="C:extracellular space"/>
    <property type="evidence" value="ECO:0007669"/>
    <property type="project" value="TreeGrafter"/>
</dbReference>
<dbReference type="InterPro" id="IPR003112">
    <property type="entry name" value="Olfac-like_dom"/>
</dbReference>
<dbReference type="SMART" id="SM00408">
    <property type="entry name" value="IGc2"/>
    <property type="match status" value="1"/>
</dbReference>
<keyword evidence="10" id="KW-0393">Immunoglobulin domain</keyword>
<name>A0AAV8ZFN8_9CUCU</name>
<dbReference type="InterPro" id="IPR050605">
    <property type="entry name" value="Olfactomedin-like_domain"/>
</dbReference>
<dbReference type="InterPro" id="IPR013783">
    <property type="entry name" value="Ig-like_fold"/>
</dbReference>
<keyword evidence="3" id="KW-1003">Cell membrane</keyword>
<evidence type="ECO:0000313" key="15">
    <source>
        <dbReference type="EMBL" id="KAJ8963128.1"/>
    </source>
</evidence>
<dbReference type="Gene3D" id="2.60.40.10">
    <property type="entry name" value="Immunoglobulins"/>
    <property type="match status" value="2"/>
</dbReference>
<evidence type="ECO:0000313" key="16">
    <source>
        <dbReference type="Proteomes" id="UP001162162"/>
    </source>
</evidence>
<dbReference type="PANTHER" id="PTHR23192:SF85">
    <property type="entry name" value="GLIOMEDIN"/>
    <property type="match status" value="1"/>
</dbReference>
<dbReference type="AlphaFoldDB" id="A0AAV8ZFN8"/>
<evidence type="ECO:0000256" key="3">
    <source>
        <dbReference type="ARBA" id="ARBA00022475"/>
    </source>
</evidence>
<dbReference type="SMART" id="SM00284">
    <property type="entry name" value="OLF"/>
    <property type="match status" value="1"/>
</dbReference>
<dbReference type="PROSITE" id="PS50835">
    <property type="entry name" value="IG_LIKE"/>
    <property type="match status" value="1"/>
</dbReference>
<evidence type="ECO:0000256" key="4">
    <source>
        <dbReference type="ARBA" id="ARBA00022525"/>
    </source>
</evidence>
<dbReference type="SMART" id="SM00409">
    <property type="entry name" value="IG"/>
    <property type="match status" value="2"/>
</dbReference>
<comment type="caution">
    <text evidence="15">The sequence shown here is derived from an EMBL/GenBank/DDBJ whole genome shotgun (WGS) entry which is preliminary data.</text>
</comment>
<accession>A0AAV8ZFN8</accession>
<evidence type="ECO:0000256" key="11">
    <source>
        <dbReference type="PROSITE-ProRule" id="PRU00446"/>
    </source>
</evidence>
<dbReference type="InterPro" id="IPR036179">
    <property type="entry name" value="Ig-like_dom_sf"/>
</dbReference>
<evidence type="ECO:0000256" key="7">
    <source>
        <dbReference type="ARBA" id="ARBA00023136"/>
    </source>
</evidence>
<dbReference type="Proteomes" id="UP001162162">
    <property type="component" value="Unassembled WGS sequence"/>
</dbReference>
<organism evidence="15 16">
    <name type="scientific">Aromia moschata</name>
    <dbReference type="NCBI Taxonomy" id="1265417"/>
    <lineage>
        <taxon>Eukaryota</taxon>
        <taxon>Metazoa</taxon>
        <taxon>Ecdysozoa</taxon>
        <taxon>Arthropoda</taxon>
        <taxon>Hexapoda</taxon>
        <taxon>Insecta</taxon>
        <taxon>Pterygota</taxon>
        <taxon>Neoptera</taxon>
        <taxon>Endopterygota</taxon>
        <taxon>Coleoptera</taxon>
        <taxon>Polyphaga</taxon>
        <taxon>Cucujiformia</taxon>
        <taxon>Chrysomeloidea</taxon>
        <taxon>Cerambycidae</taxon>
        <taxon>Cerambycinae</taxon>
        <taxon>Callichromatini</taxon>
        <taxon>Aromia</taxon>
    </lineage>
</organism>
<dbReference type="SUPFAM" id="SSF48726">
    <property type="entry name" value="Immunoglobulin"/>
    <property type="match status" value="2"/>
</dbReference>
<evidence type="ECO:0000256" key="1">
    <source>
        <dbReference type="ARBA" id="ARBA00004236"/>
    </source>
</evidence>
<evidence type="ECO:0000259" key="13">
    <source>
        <dbReference type="PROSITE" id="PS50835"/>
    </source>
</evidence>
<evidence type="ECO:0000259" key="14">
    <source>
        <dbReference type="PROSITE" id="PS51132"/>
    </source>
</evidence>
<dbReference type="InterPro" id="IPR003598">
    <property type="entry name" value="Ig_sub2"/>
</dbReference>
<evidence type="ECO:0008006" key="17">
    <source>
        <dbReference type="Google" id="ProtNLM"/>
    </source>
</evidence>
<keyword evidence="8" id="KW-1015">Disulfide bond</keyword>
<evidence type="ECO:0000256" key="5">
    <source>
        <dbReference type="ARBA" id="ARBA00022729"/>
    </source>
</evidence>
<protein>
    <recommendedName>
        <fullName evidence="17">Colmedin</fullName>
    </recommendedName>
</protein>
<feature type="domain" description="Olfactomedin-like" evidence="14">
    <location>
        <begin position="587"/>
        <end position="838"/>
    </location>
</feature>
<dbReference type="InterPro" id="IPR003599">
    <property type="entry name" value="Ig_sub"/>
</dbReference>
<keyword evidence="16" id="KW-1185">Reference proteome</keyword>
<evidence type="ECO:0000256" key="8">
    <source>
        <dbReference type="ARBA" id="ARBA00023157"/>
    </source>
</evidence>
<sequence>LKGERGSPGPQGPPGPRGLTGPRGKSGKPGDHGTPGIPGIRAWETRDKLNTTYLIAPSIAEEICLNHYSKPPQVEHPVQRVYCLKTIAAAIAQWAHSGDSSVGRGDSSVGKAPEGSNPTVLTLRILKIFYFVFNFAGAHSGPMGPIVVNEEDNVRLHCSATGKPTPRITWQRADNRPIHRGGAWQDLQIAEPTMNITSVHRDHMGTYMCIADNGVPPQANQTFILEVYSQGILSDILGMKRVAARLAPKELNVLQKENRKRVALDMVSRADGEPNFMKRIITGDKTWVYEYNMQTIPPIIRTPNHKVGVVNGSTAVLECEVEAFPEPVRFRVTAGLVTTVPALEKSHAGKMEVNGVKEVFQRSEEKHNVKYAQYIGDGDSKTFKAILDLDPYNNDPKVMKKERAGHVEKNAWGTRLRNAKKTNKRLGGRATYGFSGKKCVTLTYWERSDGRLLENGGRYRIDNSLEKDGYKTRMQLNISRVNAADFRYLYYCVAKNELQKTRGEFTIDELNSRSPLRGVSEQGKERVFGPLPPSKKNFDDLCPPIRCPDCDTKCSSGVSLIDLISKWDVRQYDEKQTYNGRGERNKECVLYAVGKPVYHRYTDHTYGSWMRDPASSPTGKEHEKYWVTHENKSNVLYEYDNKTMFRRDIFSRSYNLDHPFGGNSHVIYKGSFFYNEKDMSRIIKFHLKDQSMVSLDLPVNHSQLSKLYSGQYNYMDFSVDDNGLWVIFAVPDSNNTAVMKVDVDTMKADYIWNISLDHRKVGEMFIVCGVLYAVDSVTERNTKIRFAMDLYRDSLLDVNLSFSNPFRKTTMLGYYPKNTELYSWDKGNQLTYPVLYHDIGYNVTSKDDKGDSPDNPKALMLTGFSVHHRNESRLRDLT</sequence>
<dbReference type="FunFam" id="2.60.40.10:FF:000328">
    <property type="entry name" value="CLUMA_CG000981, isoform A"/>
    <property type="match status" value="1"/>
</dbReference>
<gene>
    <name evidence="15" type="ORF">NQ318_018593</name>
</gene>
<dbReference type="InterPro" id="IPR007110">
    <property type="entry name" value="Ig-like_dom"/>
</dbReference>
<comment type="caution">
    <text evidence="11">Lacks conserved residue(s) required for the propagation of feature annotation.</text>
</comment>
<proteinExistence type="predicted"/>
<keyword evidence="4" id="KW-0964">Secreted</keyword>
<feature type="non-terminal residue" evidence="15">
    <location>
        <position position="1"/>
    </location>
</feature>
<dbReference type="InterPro" id="IPR008160">
    <property type="entry name" value="Collagen"/>
</dbReference>
<evidence type="ECO:0000256" key="12">
    <source>
        <dbReference type="SAM" id="MobiDB-lite"/>
    </source>
</evidence>
<keyword evidence="5" id="KW-0732">Signal</keyword>
<keyword evidence="6" id="KW-0677">Repeat</keyword>
<feature type="region of interest" description="Disordered" evidence="12">
    <location>
        <begin position="1"/>
        <end position="42"/>
    </location>
</feature>
<evidence type="ECO:0000256" key="10">
    <source>
        <dbReference type="ARBA" id="ARBA00023319"/>
    </source>
</evidence>
<reference evidence="15" key="1">
    <citation type="journal article" date="2023" name="Insect Mol. Biol.">
        <title>Genome sequencing provides insights into the evolution of gene families encoding plant cell wall-degrading enzymes in longhorned beetles.</title>
        <authorList>
            <person name="Shin N.R."/>
            <person name="Okamura Y."/>
            <person name="Kirsch R."/>
            <person name="Pauchet Y."/>
        </authorList>
    </citation>
    <scope>NUCLEOTIDE SEQUENCE</scope>
    <source>
        <strain evidence="15">AMC_N1</strain>
    </source>
</reference>
<feature type="domain" description="Ig-like" evidence="13">
    <location>
        <begin position="118"/>
        <end position="222"/>
    </location>
</feature>
<dbReference type="Pfam" id="PF02191">
    <property type="entry name" value="OLF"/>
    <property type="match status" value="1"/>
</dbReference>
<dbReference type="GO" id="GO:0005886">
    <property type="term" value="C:plasma membrane"/>
    <property type="evidence" value="ECO:0007669"/>
    <property type="project" value="UniProtKB-SubCell"/>
</dbReference>
<dbReference type="Pfam" id="PF01391">
    <property type="entry name" value="Collagen"/>
    <property type="match status" value="1"/>
</dbReference>
<dbReference type="GO" id="GO:0007165">
    <property type="term" value="P:signal transduction"/>
    <property type="evidence" value="ECO:0007669"/>
    <property type="project" value="TreeGrafter"/>
</dbReference>
<evidence type="ECO:0000256" key="6">
    <source>
        <dbReference type="ARBA" id="ARBA00022737"/>
    </source>
</evidence>
<keyword evidence="7" id="KW-0472">Membrane</keyword>
<keyword evidence="9" id="KW-0325">Glycoprotein</keyword>
<dbReference type="EMBL" id="JAPWTK010000001">
    <property type="protein sequence ID" value="KAJ8963128.1"/>
    <property type="molecule type" value="Genomic_DNA"/>
</dbReference>
<dbReference type="PROSITE" id="PS51132">
    <property type="entry name" value="OLF"/>
    <property type="match status" value="1"/>
</dbReference>
<dbReference type="Pfam" id="PF20700">
    <property type="entry name" value="Mutator"/>
    <property type="match status" value="1"/>
</dbReference>
<evidence type="ECO:0000256" key="9">
    <source>
        <dbReference type="ARBA" id="ARBA00023180"/>
    </source>
</evidence>
<dbReference type="PANTHER" id="PTHR23192">
    <property type="entry name" value="OLFACTOMEDIN-RELATED"/>
    <property type="match status" value="1"/>
</dbReference>
<dbReference type="InterPro" id="IPR049012">
    <property type="entry name" value="Mutator_transp_dom"/>
</dbReference>